<sequence length="230" mass="25751">MINRILVVAAHPDDEILGCGGTLARHVKGGDTVDIVFLSDGVTSRDRENSVDEIERRKCSAFKAAEIIGARKPVFGDFKDQMLDSYSLIEIVKFIETILKQVGPNIIYTHDFSDLNVDHLITHRAVMTACRPLPENQIKSIYAFECVSSTEWSVEVGGGTFVPNYFVDISSTINMKMAALRAYEFEMRPSPHSRSFENVQSLATFRGHSVGVLYAEAFRLIRGLRFDTLL</sequence>
<gene>
    <name evidence="1" type="ORF">ACFSKO_14595</name>
</gene>
<evidence type="ECO:0000313" key="1">
    <source>
        <dbReference type="EMBL" id="MFD2206857.1"/>
    </source>
</evidence>
<reference evidence="2" key="1">
    <citation type="journal article" date="2019" name="Int. J. Syst. Evol. Microbiol.">
        <title>The Global Catalogue of Microorganisms (GCM) 10K type strain sequencing project: providing services to taxonomists for standard genome sequencing and annotation.</title>
        <authorList>
            <consortium name="The Broad Institute Genomics Platform"/>
            <consortium name="The Broad Institute Genome Sequencing Center for Infectious Disease"/>
            <person name="Wu L."/>
            <person name="Ma J."/>
        </authorList>
    </citation>
    <scope>NUCLEOTIDE SEQUENCE [LARGE SCALE GENOMIC DNA]</scope>
    <source>
        <strain evidence="2">CGMCC 4.7192</strain>
    </source>
</reference>
<dbReference type="GO" id="GO:0016787">
    <property type="term" value="F:hydrolase activity"/>
    <property type="evidence" value="ECO:0007669"/>
    <property type="project" value="UniProtKB-KW"/>
</dbReference>
<organism evidence="1 2">
    <name type="scientific">Kiloniella antarctica</name>
    <dbReference type="NCBI Taxonomy" id="1550907"/>
    <lineage>
        <taxon>Bacteria</taxon>
        <taxon>Pseudomonadati</taxon>
        <taxon>Pseudomonadota</taxon>
        <taxon>Alphaproteobacteria</taxon>
        <taxon>Rhodospirillales</taxon>
        <taxon>Kiloniellaceae</taxon>
        <taxon>Kiloniella</taxon>
    </lineage>
</organism>
<comment type="caution">
    <text evidence="1">The sequence shown here is derived from an EMBL/GenBank/DDBJ whole genome shotgun (WGS) entry which is preliminary data.</text>
</comment>
<keyword evidence="2" id="KW-1185">Reference proteome</keyword>
<dbReference type="Pfam" id="PF02585">
    <property type="entry name" value="PIG-L"/>
    <property type="match status" value="1"/>
</dbReference>
<keyword evidence="1" id="KW-0378">Hydrolase</keyword>
<dbReference type="EC" id="3.5.1.-" evidence="1"/>
<evidence type="ECO:0000313" key="2">
    <source>
        <dbReference type="Proteomes" id="UP001597294"/>
    </source>
</evidence>
<dbReference type="PANTHER" id="PTHR12993:SF11">
    <property type="entry name" value="N-ACETYLGLUCOSAMINYL-PHOSPHATIDYLINOSITOL DE-N-ACETYLASE"/>
    <property type="match status" value="1"/>
</dbReference>
<dbReference type="InterPro" id="IPR003737">
    <property type="entry name" value="GlcNAc_PI_deacetylase-related"/>
</dbReference>
<protein>
    <submittedName>
        <fullName evidence="1">PIG-L deacetylase family protein</fullName>
        <ecNumber evidence="1">3.5.1.-</ecNumber>
    </submittedName>
</protein>
<dbReference type="Proteomes" id="UP001597294">
    <property type="component" value="Unassembled WGS sequence"/>
</dbReference>
<accession>A0ABW5BLW2</accession>
<dbReference type="Gene3D" id="3.40.50.10320">
    <property type="entry name" value="LmbE-like"/>
    <property type="match status" value="1"/>
</dbReference>
<proteinExistence type="predicted"/>
<dbReference type="SUPFAM" id="SSF102588">
    <property type="entry name" value="LmbE-like"/>
    <property type="match status" value="1"/>
</dbReference>
<dbReference type="PANTHER" id="PTHR12993">
    <property type="entry name" value="N-ACETYLGLUCOSAMINYL-PHOSPHATIDYLINOSITOL DE-N-ACETYLASE-RELATED"/>
    <property type="match status" value="1"/>
</dbReference>
<dbReference type="EMBL" id="JBHUII010000007">
    <property type="protein sequence ID" value="MFD2206857.1"/>
    <property type="molecule type" value="Genomic_DNA"/>
</dbReference>
<name>A0ABW5BLW2_9PROT</name>
<dbReference type="RefSeq" id="WP_380252905.1">
    <property type="nucleotide sequence ID" value="NZ_JBHUII010000007.1"/>
</dbReference>
<dbReference type="InterPro" id="IPR024078">
    <property type="entry name" value="LmbE-like_dom_sf"/>
</dbReference>